<protein>
    <submittedName>
        <fullName evidence="2">Uncharacterized protein</fullName>
    </submittedName>
</protein>
<reference evidence="2" key="1">
    <citation type="submission" date="2020-02" db="EMBL/GenBank/DDBJ databases">
        <authorList>
            <person name="Meier V. D."/>
        </authorList>
    </citation>
    <scope>NUCLEOTIDE SEQUENCE</scope>
    <source>
        <strain evidence="2">AVDCRST_MAG45</strain>
    </source>
</reference>
<proteinExistence type="predicted"/>
<organism evidence="2">
    <name type="scientific">uncultured Solirubrobacterales bacterium</name>
    <dbReference type="NCBI Taxonomy" id="768556"/>
    <lineage>
        <taxon>Bacteria</taxon>
        <taxon>Bacillati</taxon>
        <taxon>Actinomycetota</taxon>
        <taxon>Thermoleophilia</taxon>
        <taxon>Solirubrobacterales</taxon>
        <taxon>environmental samples</taxon>
    </lineage>
</organism>
<sequence>MTIYYIVGGVLAVWAVVVAFLGIKFDRFPGGKGGERVLVGISIVLVVATVGSAIILAAAEEQAAGEGTDEVEGGSGG</sequence>
<dbReference type="AlphaFoldDB" id="A0A6J4TI81"/>
<feature type="transmembrane region" description="Helical" evidence="1">
    <location>
        <begin position="37"/>
        <end position="59"/>
    </location>
</feature>
<accession>A0A6J4TI81</accession>
<gene>
    <name evidence="2" type="ORF">AVDCRST_MAG45-2646</name>
</gene>
<keyword evidence="1" id="KW-1133">Transmembrane helix</keyword>
<dbReference type="EMBL" id="CADCVU010000228">
    <property type="protein sequence ID" value="CAA9523355.1"/>
    <property type="molecule type" value="Genomic_DNA"/>
</dbReference>
<name>A0A6J4TI81_9ACTN</name>
<evidence type="ECO:0000313" key="2">
    <source>
        <dbReference type="EMBL" id="CAA9523355.1"/>
    </source>
</evidence>
<evidence type="ECO:0000256" key="1">
    <source>
        <dbReference type="SAM" id="Phobius"/>
    </source>
</evidence>
<keyword evidence="1" id="KW-0472">Membrane</keyword>
<keyword evidence="1" id="KW-0812">Transmembrane</keyword>
<feature type="transmembrane region" description="Helical" evidence="1">
    <location>
        <begin position="6"/>
        <end position="25"/>
    </location>
</feature>